<evidence type="ECO:0000259" key="7">
    <source>
        <dbReference type="Pfam" id="PF00266"/>
    </source>
</evidence>
<dbReference type="PANTHER" id="PTHR14084:SF0">
    <property type="entry name" value="KYNURENINASE"/>
    <property type="match status" value="1"/>
</dbReference>
<dbReference type="Pfam" id="PF00266">
    <property type="entry name" value="Aminotran_5"/>
    <property type="match status" value="1"/>
</dbReference>
<dbReference type="EC" id="3.7.1.3" evidence="4 5"/>
<dbReference type="Gene3D" id="3.40.640.10">
    <property type="entry name" value="Type I PLP-dependent aspartate aminotransferase-like (Major domain)"/>
    <property type="match status" value="1"/>
</dbReference>
<comment type="similarity">
    <text evidence="4 5">Belongs to the kynureninase family.</text>
</comment>
<dbReference type="GO" id="GO:0030170">
    <property type="term" value="F:pyridoxal phosphate binding"/>
    <property type="evidence" value="ECO:0007669"/>
    <property type="project" value="UniProtKB-UniRule"/>
</dbReference>
<comment type="cofactor">
    <cofactor evidence="4 5">
        <name>pyridoxal 5'-phosphate</name>
        <dbReference type="ChEBI" id="CHEBI:597326"/>
    </cofactor>
</comment>
<keyword evidence="9" id="KW-1185">Reference proteome</keyword>
<accession>A0AAD5RUG9</accession>
<keyword evidence="2 4" id="KW-0378">Hydrolase</keyword>
<evidence type="ECO:0000256" key="3">
    <source>
        <dbReference type="ARBA" id="ARBA00022898"/>
    </source>
</evidence>
<feature type="binding site" evidence="4">
    <location>
        <position position="247"/>
    </location>
    <ligand>
        <name>pyridoxal 5'-phosphate</name>
        <dbReference type="ChEBI" id="CHEBI:597326"/>
    </ligand>
</feature>
<keyword evidence="1 4" id="KW-0662">Pyridine nucleotide biosynthesis</keyword>
<dbReference type="InterPro" id="IPR010111">
    <property type="entry name" value="Kynureninase"/>
</dbReference>
<dbReference type="GO" id="GO:0043420">
    <property type="term" value="P:anthranilate metabolic process"/>
    <property type="evidence" value="ECO:0007669"/>
    <property type="project" value="UniProtKB-UniRule"/>
</dbReference>
<feature type="binding site" evidence="4">
    <location>
        <position position="250"/>
    </location>
    <ligand>
        <name>pyridoxal 5'-phosphate</name>
        <dbReference type="ChEBI" id="CHEBI:597326"/>
    </ligand>
</feature>
<evidence type="ECO:0000256" key="1">
    <source>
        <dbReference type="ARBA" id="ARBA00022642"/>
    </source>
</evidence>
<dbReference type="GO" id="GO:0019805">
    <property type="term" value="P:quinolinate biosynthetic process"/>
    <property type="evidence" value="ECO:0007669"/>
    <property type="project" value="UniProtKB-UniRule"/>
</dbReference>
<proteinExistence type="inferred from homology"/>
<evidence type="ECO:0000313" key="9">
    <source>
        <dbReference type="Proteomes" id="UP001201980"/>
    </source>
</evidence>
<protein>
    <recommendedName>
        <fullName evidence="4 5">Kynureninase</fullName>
        <ecNumber evidence="4 5">3.7.1.3</ecNumber>
    </recommendedName>
    <alternativeName>
        <fullName evidence="4">Biosynthesis of nicotinic acid protein 5</fullName>
    </alternativeName>
    <alternativeName>
        <fullName evidence="4">L-kynurenine hydrolase</fullName>
    </alternativeName>
</protein>
<feature type="binding site" evidence="4">
    <location>
        <position position="127"/>
    </location>
    <ligand>
        <name>pyridoxal 5'-phosphate</name>
        <dbReference type="ChEBI" id="CHEBI:597326"/>
    </ligand>
</feature>
<feature type="modified residue" description="N6-(pyridoxal phosphate)lysine" evidence="4">
    <location>
        <position position="273"/>
    </location>
</feature>
<dbReference type="InterPro" id="IPR015421">
    <property type="entry name" value="PyrdxlP-dep_Trfase_major"/>
</dbReference>
<gene>
    <name evidence="4" type="primary">BNA5</name>
    <name evidence="8" type="ORF">MKZ38_009523</name>
</gene>
<comment type="caution">
    <text evidence="8">The sequence shown here is derived from an EMBL/GenBank/DDBJ whole genome shotgun (WGS) entry which is preliminary data.</text>
</comment>
<comment type="pathway">
    <text evidence="4 5">Amino-acid degradation; L-kynurenine degradation; L-alanine and anthranilate from L-kynurenine: step 1/1.</text>
</comment>
<dbReference type="EMBL" id="JAKWBI020000075">
    <property type="protein sequence ID" value="KAJ2903684.1"/>
    <property type="molecule type" value="Genomic_DNA"/>
</dbReference>
<dbReference type="GO" id="GO:0097053">
    <property type="term" value="P:L-kynurenine catabolic process"/>
    <property type="evidence" value="ECO:0007669"/>
    <property type="project" value="UniProtKB-UniRule"/>
</dbReference>
<comment type="caution">
    <text evidence="4">Lacks conserved residue(s) required for the propagation of feature annotation.</text>
</comment>
<dbReference type="PANTHER" id="PTHR14084">
    <property type="entry name" value="KYNURENINASE"/>
    <property type="match status" value="1"/>
</dbReference>
<dbReference type="FunFam" id="3.40.640.10:FF:000031">
    <property type="entry name" value="Kynureninase"/>
    <property type="match status" value="1"/>
</dbReference>
<dbReference type="InterPro" id="IPR015422">
    <property type="entry name" value="PyrdxlP-dep_Trfase_small"/>
</dbReference>
<keyword evidence="4 5" id="KW-0963">Cytoplasm</keyword>
<organism evidence="8 9">
    <name type="scientific">Zalerion maritima</name>
    <dbReference type="NCBI Taxonomy" id="339359"/>
    <lineage>
        <taxon>Eukaryota</taxon>
        <taxon>Fungi</taxon>
        <taxon>Dikarya</taxon>
        <taxon>Ascomycota</taxon>
        <taxon>Pezizomycotina</taxon>
        <taxon>Sordariomycetes</taxon>
        <taxon>Lulworthiomycetidae</taxon>
        <taxon>Lulworthiales</taxon>
        <taxon>Lulworthiaceae</taxon>
        <taxon>Zalerion</taxon>
    </lineage>
</organism>
<evidence type="ECO:0000256" key="5">
    <source>
        <dbReference type="PIRNR" id="PIRNR038800"/>
    </source>
</evidence>
<comment type="catalytic activity">
    <reaction evidence="4 5">
        <text>L-kynurenine + H2O = anthranilate + L-alanine + H(+)</text>
        <dbReference type="Rhea" id="RHEA:16813"/>
        <dbReference type="ChEBI" id="CHEBI:15377"/>
        <dbReference type="ChEBI" id="CHEBI:15378"/>
        <dbReference type="ChEBI" id="CHEBI:16567"/>
        <dbReference type="ChEBI" id="CHEBI:57959"/>
        <dbReference type="ChEBI" id="CHEBI:57972"/>
        <dbReference type="EC" id="3.7.1.3"/>
    </reaction>
</comment>
<dbReference type="HAMAP" id="MF_01970">
    <property type="entry name" value="Kynureninase"/>
    <property type="match status" value="1"/>
</dbReference>
<evidence type="ECO:0000256" key="2">
    <source>
        <dbReference type="ARBA" id="ARBA00022801"/>
    </source>
</evidence>
<dbReference type="GO" id="GO:0034354">
    <property type="term" value="P:'de novo' NAD+ biosynthetic process from L-tryptophan"/>
    <property type="evidence" value="ECO:0007669"/>
    <property type="project" value="UniProtKB-UniRule"/>
</dbReference>
<comment type="catalytic activity">
    <reaction evidence="5">
        <text>3-hydroxy-L-kynurenine + H2O = 3-hydroxyanthranilate + L-alanine + H(+)</text>
        <dbReference type="Rhea" id="RHEA:25143"/>
        <dbReference type="ChEBI" id="CHEBI:15377"/>
        <dbReference type="ChEBI" id="CHEBI:15378"/>
        <dbReference type="ChEBI" id="CHEBI:36559"/>
        <dbReference type="ChEBI" id="CHEBI:57972"/>
        <dbReference type="ChEBI" id="CHEBI:58125"/>
        <dbReference type="EC" id="3.7.1.3"/>
    </reaction>
</comment>
<name>A0AAD5RUG9_9PEZI</name>
<feature type="binding site" evidence="4">
    <location>
        <position position="354"/>
    </location>
    <ligand>
        <name>pyridoxal 5'-phosphate</name>
        <dbReference type="ChEBI" id="CHEBI:597326"/>
    </ligand>
</feature>
<evidence type="ECO:0000256" key="6">
    <source>
        <dbReference type="SAM" id="MobiDB-lite"/>
    </source>
</evidence>
<dbReference type="Gene3D" id="3.90.1150.10">
    <property type="entry name" value="Aspartate Aminotransferase, domain 1"/>
    <property type="match status" value="1"/>
</dbReference>
<dbReference type="InterPro" id="IPR015424">
    <property type="entry name" value="PyrdxlP-dep_Trfase"/>
</dbReference>
<keyword evidence="3 4" id="KW-0663">Pyridoxal phosphate</keyword>
<comment type="function">
    <text evidence="4 5">Catalyzes the cleavage of L-kynurenine (L-Kyn) and L-3-hydroxykynurenine (L-3OHKyn) into anthranilic acid (AA) and 3-hydroxyanthranilic acid (3-OHAA), respectively.</text>
</comment>
<evidence type="ECO:0000313" key="8">
    <source>
        <dbReference type="EMBL" id="KAJ2903684.1"/>
    </source>
</evidence>
<feature type="binding site" evidence="4">
    <location>
        <position position="128"/>
    </location>
    <ligand>
        <name>pyridoxal 5'-phosphate</name>
        <dbReference type="ChEBI" id="CHEBI:597326"/>
    </ligand>
</feature>
<dbReference type="AlphaFoldDB" id="A0AAD5RUG9"/>
<dbReference type="GO" id="GO:0019441">
    <property type="term" value="P:L-tryptophan catabolic process to kynurenine"/>
    <property type="evidence" value="ECO:0007669"/>
    <property type="project" value="TreeGrafter"/>
</dbReference>
<dbReference type="PIRSF" id="PIRSF038800">
    <property type="entry name" value="KYNU"/>
    <property type="match status" value="1"/>
</dbReference>
<comment type="subcellular location">
    <subcellularLocation>
        <location evidence="4 5">Cytoplasm</location>
    </subcellularLocation>
</comment>
<dbReference type="InterPro" id="IPR000192">
    <property type="entry name" value="Aminotrans_V_dom"/>
</dbReference>
<dbReference type="Proteomes" id="UP001201980">
    <property type="component" value="Unassembled WGS sequence"/>
</dbReference>
<reference evidence="8" key="1">
    <citation type="submission" date="2022-07" db="EMBL/GenBank/DDBJ databases">
        <title>Draft genome sequence of Zalerion maritima ATCC 34329, a (micro)plastics degrading marine fungus.</title>
        <authorList>
            <person name="Paco A."/>
            <person name="Goncalves M.F.M."/>
            <person name="Rocha-Santos T.A.P."/>
            <person name="Alves A."/>
        </authorList>
    </citation>
    <scope>NUCLEOTIDE SEQUENCE</scope>
    <source>
        <strain evidence="8">ATCC 34329</strain>
    </source>
</reference>
<feature type="binding site" evidence="4">
    <location>
        <begin position="158"/>
        <end position="161"/>
    </location>
    <ligand>
        <name>pyridoxal 5'-phosphate</name>
        <dbReference type="ChEBI" id="CHEBI:597326"/>
    </ligand>
</feature>
<dbReference type="GO" id="GO:0030429">
    <property type="term" value="F:kynureninase activity"/>
    <property type="evidence" value="ECO:0007669"/>
    <property type="project" value="UniProtKB-UniRule"/>
</dbReference>
<feature type="region of interest" description="Disordered" evidence="6">
    <location>
        <begin position="297"/>
        <end position="321"/>
    </location>
</feature>
<dbReference type="SUPFAM" id="SSF53383">
    <property type="entry name" value="PLP-dependent transferases"/>
    <property type="match status" value="1"/>
</dbReference>
<feature type="binding site" evidence="4">
    <location>
        <position position="272"/>
    </location>
    <ligand>
        <name>pyridoxal 5'-phosphate</name>
        <dbReference type="ChEBI" id="CHEBI:597326"/>
    </ligand>
</feature>
<dbReference type="GO" id="GO:0005737">
    <property type="term" value="C:cytoplasm"/>
    <property type="evidence" value="ECO:0007669"/>
    <property type="project" value="UniProtKB-SubCell"/>
</dbReference>
<feature type="binding site" evidence="4">
    <location>
        <position position="324"/>
    </location>
    <ligand>
        <name>pyridoxal 5'-phosphate</name>
        <dbReference type="ChEBI" id="CHEBI:597326"/>
    </ligand>
</feature>
<comment type="subunit">
    <text evidence="4 5">Homodimer.</text>
</comment>
<sequence length="490" mass="53684">MTSFTSDHLTLEGARALDSQEPLDLRSEFVIPTKADIASDCLLENDSPREDKCTYLCGNSLGLQPTLTRTRIQQYLTTWATQGVYGHFKPLSNSPLPTWLDVDDKASKMIAPIVGAQESEVAALETLTANLHLLMAAFYRPDAKGEGRHKIILESKAFPSDHFAVETQIRHHSLDPATSMVCIESLSGTSQNSSIISTYEICSIISKHAKTTCLLILPGIQYYTGQLFDIPAITAFAHKHGVFVIWDLAHAVGNVELKLHEWDVDAAVWCSYKYLNGGPGCIGGMFVHERNSKATYDSTGADVEGDEGGDGNERLPTPRRLGGWWGNSKKSRFAMATSPGFIPVDGAAGFQLSNPSVLDITSLCASLEVFEKAGGVKELRKKSLRLTGYLETALRGMDEEKRKMFRIITPDDPKQRGAQLSVLLLDGKEDEGGDGKLLEAVTKGLEKRGVIVDERRPNVIRVAPAPLYSSFEDVWLFVKAFGEALGEYNG</sequence>
<comment type="pathway">
    <text evidence="4 5">Cofactor biosynthesis; NAD(+) biosynthesis; quinolinate from L-kynurenine: step 2/3.</text>
</comment>
<dbReference type="Pfam" id="PF22580">
    <property type="entry name" value="KYNU_C"/>
    <property type="match status" value="1"/>
</dbReference>
<evidence type="ECO:0000256" key="4">
    <source>
        <dbReference type="HAMAP-Rule" id="MF_03017"/>
    </source>
</evidence>
<feature type="domain" description="Aminotransferase class V" evidence="7">
    <location>
        <begin position="199"/>
        <end position="287"/>
    </location>
</feature>